<evidence type="ECO:0000256" key="1">
    <source>
        <dbReference type="ARBA" id="ARBA00022603"/>
    </source>
</evidence>
<feature type="binding site" evidence="5">
    <location>
        <position position="371"/>
    </location>
    <ligand>
        <name>S-adenosyl-L-methionine</name>
        <dbReference type="ChEBI" id="CHEBI:59789"/>
    </ligand>
</feature>
<keyword evidence="1 5" id="KW-0489">Methyltransferase</keyword>
<evidence type="ECO:0000256" key="4">
    <source>
        <dbReference type="ARBA" id="ARBA00022884"/>
    </source>
</evidence>
<keyword evidence="4 5" id="KW-0694">RNA-binding</keyword>
<dbReference type="EMBL" id="BAAAPZ010000002">
    <property type="protein sequence ID" value="GAA2091020.1"/>
    <property type="molecule type" value="Genomic_DNA"/>
</dbReference>
<dbReference type="InterPro" id="IPR001678">
    <property type="entry name" value="MeTrfase_RsmB-F_NOP2_dom"/>
</dbReference>
<evidence type="ECO:0000256" key="5">
    <source>
        <dbReference type="PROSITE-ProRule" id="PRU01023"/>
    </source>
</evidence>
<dbReference type="Pfam" id="PF01029">
    <property type="entry name" value="NusB"/>
    <property type="match status" value="1"/>
</dbReference>
<dbReference type="SUPFAM" id="SSF53335">
    <property type="entry name" value="S-adenosyl-L-methionine-dependent methyltransferases"/>
    <property type="match status" value="1"/>
</dbReference>
<dbReference type="PANTHER" id="PTHR22807:SF53">
    <property type="entry name" value="RIBOSOMAL RNA SMALL SUBUNIT METHYLTRANSFERASE B-RELATED"/>
    <property type="match status" value="1"/>
</dbReference>
<reference evidence="9" key="1">
    <citation type="journal article" date="2019" name="Int. J. Syst. Evol. Microbiol.">
        <title>The Global Catalogue of Microorganisms (GCM) 10K type strain sequencing project: providing services to taxonomists for standard genome sequencing and annotation.</title>
        <authorList>
            <consortium name="The Broad Institute Genomics Platform"/>
            <consortium name="The Broad Institute Genome Sequencing Center for Infectious Disease"/>
            <person name="Wu L."/>
            <person name="Ma J."/>
        </authorList>
    </citation>
    <scope>NUCLEOTIDE SEQUENCE [LARGE SCALE GENOMIC DNA]</scope>
    <source>
        <strain evidence="9">JCM 15900</strain>
    </source>
</reference>
<dbReference type="CDD" id="cd02440">
    <property type="entry name" value="AdoMet_MTases"/>
    <property type="match status" value="1"/>
</dbReference>
<keyword evidence="9" id="KW-1185">Reference proteome</keyword>
<name>A0ABP5I0D8_9MICO</name>
<feature type="binding site" evidence="5">
    <location>
        <position position="327"/>
    </location>
    <ligand>
        <name>S-adenosyl-L-methionine</name>
        <dbReference type="ChEBI" id="CHEBI:59789"/>
    </ligand>
</feature>
<dbReference type="RefSeq" id="WP_344335324.1">
    <property type="nucleotide sequence ID" value="NZ_BAAAPZ010000002.1"/>
</dbReference>
<feature type="domain" description="SAM-dependent MTase RsmB/NOP-type" evidence="7">
    <location>
        <begin position="184"/>
        <end position="496"/>
    </location>
</feature>
<dbReference type="SUPFAM" id="SSF48013">
    <property type="entry name" value="NusB-like"/>
    <property type="match status" value="1"/>
</dbReference>
<dbReference type="InterPro" id="IPR023267">
    <property type="entry name" value="RCMT"/>
</dbReference>
<organism evidence="8 9">
    <name type="scientific">Brevibacterium salitolerans</name>
    <dbReference type="NCBI Taxonomy" id="1403566"/>
    <lineage>
        <taxon>Bacteria</taxon>
        <taxon>Bacillati</taxon>
        <taxon>Actinomycetota</taxon>
        <taxon>Actinomycetes</taxon>
        <taxon>Micrococcales</taxon>
        <taxon>Brevibacteriaceae</taxon>
        <taxon>Brevibacterium</taxon>
    </lineage>
</organism>
<dbReference type="Gene3D" id="1.10.940.10">
    <property type="entry name" value="NusB-like"/>
    <property type="match status" value="1"/>
</dbReference>
<feature type="active site" description="Nucleophile" evidence="5">
    <location>
        <position position="424"/>
    </location>
</feature>
<feature type="binding site" evidence="5">
    <location>
        <position position="353"/>
    </location>
    <ligand>
        <name>S-adenosyl-L-methionine</name>
        <dbReference type="ChEBI" id="CHEBI:59789"/>
    </ligand>
</feature>
<evidence type="ECO:0000256" key="3">
    <source>
        <dbReference type="ARBA" id="ARBA00022691"/>
    </source>
</evidence>
<dbReference type="InterPro" id="IPR049560">
    <property type="entry name" value="MeTrfase_RsmB-F_NOP2_cat"/>
</dbReference>
<gene>
    <name evidence="8" type="ORF">GCM10009823_07840</name>
</gene>
<dbReference type="InterPro" id="IPR029063">
    <property type="entry name" value="SAM-dependent_MTases_sf"/>
</dbReference>
<evidence type="ECO:0000313" key="9">
    <source>
        <dbReference type="Proteomes" id="UP001500984"/>
    </source>
</evidence>
<comment type="caution">
    <text evidence="8">The sequence shown here is derived from an EMBL/GenBank/DDBJ whole genome shotgun (WGS) entry which is preliminary data.</text>
</comment>
<comment type="similarity">
    <text evidence="5">Belongs to the class I-like SAM-binding methyltransferase superfamily. RsmB/NOP family.</text>
</comment>
<keyword evidence="2 5" id="KW-0808">Transferase</keyword>
<dbReference type="Pfam" id="PF01189">
    <property type="entry name" value="Methyltr_RsmB-F"/>
    <property type="match status" value="1"/>
</dbReference>
<dbReference type="PANTHER" id="PTHR22807">
    <property type="entry name" value="NOP2 YEAST -RELATED NOL1/NOP2/FMU SUN DOMAIN-CONTAINING"/>
    <property type="match status" value="1"/>
</dbReference>
<feature type="region of interest" description="Disordered" evidence="6">
    <location>
        <begin position="1"/>
        <end position="31"/>
    </location>
</feature>
<dbReference type="InterPro" id="IPR035926">
    <property type="entry name" value="NusB-like_sf"/>
</dbReference>
<keyword evidence="3 5" id="KW-0949">S-adenosyl-L-methionine</keyword>
<dbReference type="InterPro" id="IPR006027">
    <property type="entry name" value="NusB_RsmB_TIM44"/>
</dbReference>
<evidence type="ECO:0000256" key="2">
    <source>
        <dbReference type="ARBA" id="ARBA00022679"/>
    </source>
</evidence>
<dbReference type="Proteomes" id="UP001500984">
    <property type="component" value="Unassembled WGS sequence"/>
</dbReference>
<proteinExistence type="inferred from homology"/>
<evidence type="ECO:0000313" key="8">
    <source>
        <dbReference type="EMBL" id="GAA2091020.1"/>
    </source>
</evidence>
<accession>A0ABP5I0D8</accession>
<dbReference type="PRINTS" id="PR02008">
    <property type="entry name" value="RCMTFAMILY"/>
</dbReference>
<dbReference type="PROSITE" id="PS51686">
    <property type="entry name" value="SAM_MT_RSMB_NOP"/>
    <property type="match status" value="1"/>
</dbReference>
<protein>
    <submittedName>
        <fullName evidence="8">Transcription antitermination factor NusB</fullName>
    </submittedName>
</protein>
<evidence type="ECO:0000259" key="7">
    <source>
        <dbReference type="PROSITE" id="PS51686"/>
    </source>
</evidence>
<dbReference type="Gene3D" id="3.40.50.150">
    <property type="entry name" value="Vaccinia Virus protein VP39"/>
    <property type="match status" value="1"/>
</dbReference>
<sequence length="498" mass="52855">MAQQRAQRGRHGRDEWRGRGERRESPRRPRTAREVALTVLREVEDADAYANLLLPGRLRNAELSPRDASLATELTYGTLRMQGLYDAVVRAAADRDPADLDPLTRQAVRMGAHQLLSMRIADHAAVSETIDALRALGGARASGLTNAVLRRVAEASAEEWLERLTAGAGETEVRALRTSHPGWIVRALALALRRHRRPDAEDGGLDRLLTADNTPARVTLAALPGLADPDEIAAGAGHRGALSPLAVVLESGDPREVDGVAEARVRVQDEGSQLIALALAEASMQADAEDEAAEGPRWLDLCAGPGGKTAVLGALAAQLGGSVDAVDSSAHRARLVRDSVRASADAVAVSQADGREFAAARPGRYSGVLVDAPCSGLGALRRRPEARWRRRPEDIAALAPVQRGLLSAALEACRPGGVVAYSTCSPHWAETGVIVDEVLADVENLEVLDAAAVLARVTGGDADSFASAPRAGGRFAQLWPDVHGTDGMFLALLRRKRD</sequence>
<evidence type="ECO:0000256" key="6">
    <source>
        <dbReference type="SAM" id="MobiDB-lite"/>
    </source>
</evidence>
<feature type="binding site" evidence="5">
    <location>
        <begin position="302"/>
        <end position="308"/>
    </location>
    <ligand>
        <name>S-adenosyl-L-methionine</name>
        <dbReference type="ChEBI" id="CHEBI:59789"/>
    </ligand>
</feature>
<feature type="compositionally biased region" description="Basic and acidic residues" evidence="6">
    <location>
        <begin position="12"/>
        <end position="31"/>
    </location>
</feature>